<name>A0A914BNB9_PATMI</name>
<dbReference type="SMART" id="SM00692">
    <property type="entry name" value="DM3"/>
    <property type="match status" value="2"/>
</dbReference>
<dbReference type="RefSeq" id="XP_038077624.1">
    <property type="nucleotide sequence ID" value="XM_038221696.1"/>
</dbReference>
<evidence type="ECO:0000259" key="8">
    <source>
        <dbReference type="PROSITE" id="PS50950"/>
    </source>
</evidence>
<feature type="domain" description="THAP-type" evidence="8">
    <location>
        <begin position="271"/>
        <end position="356"/>
    </location>
</feature>
<dbReference type="SMART" id="SM00980">
    <property type="entry name" value="THAP"/>
    <property type="match status" value="2"/>
</dbReference>
<evidence type="ECO:0000256" key="3">
    <source>
        <dbReference type="ARBA" id="ARBA00022771"/>
    </source>
</evidence>
<evidence type="ECO:0000256" key="1">
    <source>
        <dbReference type="ARBA" id="ARBA00001968"/>
    </source>
</evidence>
<feature type="compositionally biased region" description="Basic and acidic residues" evidence="7">
    <location>
        <begin position="173"/>
        <end position="216"/>
    </location>
</feature>
<protein>
    <recommendedName>
        <fullName evidence="8">THAP-type domain-containing protein</fullName>
    </recommendedName>
</protein>
<feature type="compositionally biased region" description="Basic and acidic residues" evidence="7">
    <location>
        <begin position="125"/>
        <end position="164"/>
    </location>
</feature>
<keyword evidence="4" id="KW-0862">Zinc</keyword>
<evidence type="ECO:0000256" key="7">
    <source>
        <dbReference type="SAM" id="MobiDB-lite"/>
    </source>
</evidence>
<reference evidence="9" key="1">
    <citation type="submission" date="2022-11" db="UniProtKB">
        <authorList>
            <consortium name="EnsemblMetazoa"/>
        </authorList>
    </citation>
    <scope>IDENTIFICATION</scope>
</reference>
<keyword evidence="5 6" id="KW-0238">DNA-binding</keyword>
<dbReference type="AlphaFoldDB" id="A0A914BNB9"/>
<dbReference type="Gene3D" id="6.20.210.20">
    <property type="entry name" value="THAP domain"/>
    <property type="match status" value="1"/>
</dbReference>
<dbReference type="InterPro" id="IPR006612">
    <property type="entry name" value="THAP_Znf"/>
</dbReference>
<feature type="domain" description="THAP-type" evidence="8">
    <location>
        <begin position="21"/>
        <end position="116"/>
    </location>
</feature>
<keyword evidence="2" id="KW-0479">Metal-binding</keyword>
<dbReference type="Pfam" id="PF05485">
    <property type="entry name" value="THAP"/>
    <property type="match status" value="2"/>
</dbReference>
<dbReference type="PROSITE" id="PS50950">
    <property type="entry name" value="ZF_THAP"/>
    <property type="match status" value="2"/>
</dbReference>
<evidence type="ECO:0000313" key="9">
    <source>
        <dbReference type="EnsemblMetazoa" id="XP_038077624.1"/>
    </source>
</evidence>
<proteinExistence type="predicted"/>
<dbReference type="OMA" id="DEANDIN"/>
<dbReference type="Proteomes" id="UP000887568">
    <property type="component" value="Unplaced"/>
</dbReference>
<evidence type="ECO:0000256" key="4">
    <source>
        <dbReference type="ARBA" id="ARBA00022833"/>
    </source>
</evidence>
<dbReference type="InterPro" id="IPR027805">
    <property type="entry name" value="Transposase_HTH_dom"/>
</dbReference>
<comment type="cofactor">
    <cofactor evidence="1">
        <name>a divalent metal cation</name>
        <dbReference type="ChEBI" id="CHEBI:60240"/>
    </cofactor>
</comment>
<dbReference type="GO" id="GO:0003677">
    <property type="term" value="F:DNA binding"/>
    <property type="evidence" value="ECO:0007669"/>
    <property type="project" value="UniProtKB-UniRule"/>
</dbReference>
<dbReference type="InterPro" id="IPR027806">
    <property type="entry name" value="HARBI1_dom"/>
</dbReference>
<dbReference type="InterPro" id="IPR038441">
    <property type="entry name" value="THAP_Znf_sf"/>
</dbReference>
<dbReference type="PANTHER" id="PTHR23080:SF133">
    <property type="entry name" value="SI:CH211-262I1.5-RELATED"/>
    <property type="match status" value="1"/>
</dbReference>
<feature type="compositionally biased region" description="Basic and acidic residues" evidence="7">
    <location>
        <begin position="238"/>
        <end position="257"/>
    </location>
</feature>
<keyword evidence="10" id="KW-1185">Reference proteome</keyword>
<dbReference type="GeneID" id="119745381"/>
<organism evidence="9 10">
    <name type="scientific">Patiria miniata</name>
    <name type="common">Bat star</name>
    <name type="synonym">Asterina miniata</name>
    <dbReference type="NCBI Taxonomy" id="46514"/>
    <lineage>
        <taxon>Eukaryota</taxon>
        <taxon>Metazoa</taxon>
        <taxon>Echinodermata</taxon>
        <taxon>Eleutherozoa</taxon>
        <taxon>Asterozoa</taxon>
        <taxon>Asteroidea</taxon>
        <taxon>Valvatacea</taxon>
        <taxon>Valvatida</taxon>
        <taxon>Asterinidae</taxon>
        <taxon>Patiria</taxon>
    </lineage>
</organism>
<dbReference type="Pfam" id="PF13613">
    <property type="entry name" value="HTH_Tnp_4"/>
    <property type="match status" value="1"/>
</dbReference>
<dbReference type="OrthoDB" id="10020990at2759"/>
<dbReference type="PANTHER" id="PTHR23080">
    <property type="entry name" value="THAP DOMAIN PROTEIN"/>
    <property type="match status" value="1"/>
</dbReference>
<evidence type="ECO:0000256" key="2">
    <source>
        <dbReference type="ARBA" id="ARBA00022723"/>
    </source>
</evidence>
<keyword evidence="3 6" id="KW-0863">Zinc-finger</keyword>
<sequence>MHAVKLPTFCHRSLTKFAHKMPAFCVVYGCGAQSKRRGGARDNGLKFFRIPKVKVHVGSKARELSEKRRRLWISAIGRADKKDFNTHARVCSRHFASGKSAKDWDTTSIDWVPTLCLCHSNVKQADRPTADLKQPDRPTAKLKQPDRPTAKLKQPDRLTAELKQPDCPTAELKQPDRPTAELKQPDRPTAELKQPDRPTAELKQPDRRTAELKQPDRPTAGLKQPDRPTAELNQPDRLTAELKQPDRPTAELKQPDRLTAELKTSLEKKRHLYYCCVPQCTNSSQHNPEQKLSFHKFPDDENLRKVWAARIHRIIGPNFQIKYETKVCSAHFKPGEFVRVFGTKRKLKKGAVPSIFKWTAGIKERPHSLNRRPSVLNGTLRFEDAGTSVARYKSLNAQVMHHSLQAMHHSLQTLRHKLEDAHQTIHHLEDALGKQQIERFGIGSISADPQLVMFYTGFTDYQTFQAVYMSIEPTCEKMIGWGKVIQLEGDRQENFFCSEDLTLLNQFFLFLCRVKVGLLQQDLAVRFHVSRATVNRVLIHWTKYLHFVLGSLAIWPSRNVVGQSMPECVKTIHPKMRVILDCSEVKVQNPRPNFSAQHSEPYPSDRCHTTFKGLVGVTPSGAVSFVSHLHSSGLSDKELTEQSGILKLLEKGDQVMFDTGFPIGDMLQEIGCTLVFLPYPRQETSGFVPEVTSRPNVERLRTHVEHVIRRVKEFHIFDGVIPFSLACSINQLWTVCCLLTNFKRPLC</sequence>
<accession>A0A914BNB9</accession>
<dbReference type="GO" id="GO:0008270">
    <property type="term" value="F:zinc ion binding"/>
    <property type="evidence" value="ECO:0007669"/>
    <property type="project" value="UniProtKB-KW"/>
</dbReference>
<dbReference type="SUPFAM" id="SSF57716">
    <property type="entry name" value="Glucocorticoid receptor-like (DNA-binding domain)"/>
    <property type="match status" value="2"/>
</dbReference>
<evidence type="ECO:0000256" key="5">
    <source>
        <dbReference type="ARBA" id="ARBA00023125"/>
    </source>
</evidence>
<feature type="region of interest" description="Disordered" evidence="7">
    <location>
        <begin position="125"/>
        <end position="257"/>
    </location>
</feature>
<dbReference type="EnsemblMetazoa" id="XM_038221696.1">
    <property type="protein sequence ID" value="XP_038077624.1"/>
    <property type="gene ID" value="LOC119745381"/>
</dbReference>
<dbReference type="Pfam" id="PF13359">
    <property type="entry name" value="DDE_Tnp_4"/>
    <property type="match status" value="1"/>
</dbReference>
<evidence type="ECO:0000313" key="10">
    <source>
        <dbReference type="Proteomes" id="UP000887568"/>
    </source>
</evidence>
<evidence type="ECO:0000256" key="6">
    <source>
        <dbReference type="PROSITE-ProRule" id="PRU00309"/>
    </source>
</evidence>